<feature type="compositionally biased region" description="Basic and acidic residues" evidence="1">
    <location>
        <begin position="1593"/>
        <end position="1613"/>
    </location>
</feature>
<feature type="compositionally biased region" description="Basic and acidic residues" evidence="1">
    <location>
        <begin position="1623"/>
        <end position="1640"/>
    </location>
</feature>
<accession>A0A9C6SMM5</accession>
<feature type="compositionally biased region" description="Low complexity" evidence="1">
    <location>
        <begin position="991"/>
        <end position="1010"/>
    </location>
</feature>
<protein>
    <submittedName>
        <fullName evidence="3">Uncharacterized protein LOC127565241 isoform X1</fullName>
    </submittedName>
</protein>
<feature type="region of interest" description="Disordered" evidence="1">
    <location>
        <begin position="1128"/>
        <end position="1193"/>
    </location>
</feature>
<reference evidence="3" key="1">
    <citation type="submission" date="2025-08" db="UniProtKB">
        <authorList>
            <consortium name="RefSeq"/>
        </authorList>
    </citation>
    <scope>IDENTIFICATION</scope>
    <source>
        <strain evidence="3">15112-1751.03</strain>
        <tissue evidence="3">Whole Adult</tissue>
    </source>
</reference>
<feature type="compositionally biased region" description="Basic and acidic residues" evidence="1">
    <location>
        <begin position="777"/>
        <end position="789"/>
    </location>
</feature>
<feature type="region of interest" description="Disordered" evidence="1">
    <location>
        <begin position="970"/>
        <end position="1018"/>
    </location>
</feature>
<feature type="compositionally biased region" description="Basic and acidic residues" evidence="1">
    <location>
        <begin position="1148"/>
        <end position="1175"/>
    </location>
</feature>
<evidence type="ECO:0000313" key="3">
    <source>
        <dbReference type="RefSeq" id="XP_051858785.1"/>
    </source>
</evidence>
<feature type="region of interest" description="Disordered" evidence="1">
    <location>
        <begin position="69"/>
        <end position="98"/>
    </location>
</feature>
<feature type="region of interest" description="Disordered" evidence="1">
    <location>
        <begin position="174"/>
        <end position="201"/>
    </location>
</feature>
<feature type="compositionally biased region" description="Basic and acidic residues" evidence="1">
    <location>
        <begin position="88"/>
        <end position="98"/>
    </location>
</feature>
<proteinExistence type="predicted"/>
<feature type="compositionally biased region" description="Polar residues" evidence="1">
    <location>
        <begin position="1451"/>
        <end position="1484"/>
    </location>
</feature>
<feature type="region of interest" description="Disordered" evidence="1">
    <location>
        <begin position="1442"/>
        <end position="1492"/>
    </location>
</feature>
<gene>
    <name evidence="3" type="primary">LOC127565241</name>
</gene>
<evidence type="ECO:0000313" key="2">
    <source>
        <dbReference type="Proteomes" id="UP000515160"/>
    </source>
</evidence>
<sequence>MVAPRKKKHSINQLLLRRAVSRTKPSKLPVSAAQGGLPLYHVYEPRCGISVRPSIARDSHLVHIMQSSLPSKARKIRSRRNFRSSPHRNTERLSSEGGKKIKTLLQPWRKLQHVAMPSSHSMKPRSRASSVGYPSSWNFETPRNENVIIMQEHNQLTRKPLGRFNDSSIQCTLKSSQTGTRSKGSAQTQTTLNPDLPTENSSQIELNSHQLQQRQLSPSTIAEMNRLLIRNPWVSNTSRKPEMQPHRVLSGDASYSIPSYQKKKNYGGYTPSEVSSETMRKSLDIENQPSERLGRIEKISLPPSTNGRKSKVNHWNSGMKCACAATISRKSRRPACNCDEVKKPGGTWRLRLASRDELKSYEEAEMVDTCPISCGENRHTMDLSQWDQGIRPSDPYKNMRRSGQYKENELSENSQDSEHSASEMDANKSLMRTGVPEHRSSSGLSKRNVGFEHGQFNCCQCANAETQTLRKGSMAGKSSNETEDFKDCNCTCEDKEAIAETEQELPEDTALKSPKQSDISSEERGSRSRTSKKSLDSVKLKKSTSKKSLDLNNSSRKSFNGDKSRKSSSSVDDEDDFENRKSFKADKSQKISSPTADDSENLKSYYGNKPRKIAKSTADDFKNRKLNYGDKSQNSSSPTADDFGNRKSFYGDKSRKSAKSTVNDDENRKSFYGDKSRKNSKSVANDFENKRLVYGDKSRNSPKSTVNDFENRKSFNGGKSRKSSSPTDKGFANSKSFYGDKSRKSSSPTADDFENRKSFYGNKSRKSQDSSPTADDFENRKSSYKDKSRNSASPTADDFRNSNTTELDYANKTCEYPQCPACCCWNQCWNNYPTCLYNQSCYGQQDAMKNNYQNRNNYQMTCKCATATTQTSYTSKVLQKNLKDAQQDPRHASEPDDPQRNRRVSYTGSDSSPTSQEPTAAEVDNASKNSVRNKVPIDSKNDEVKCNCKCPNCGILFNTKPNMKADKISTHKRNSNARPEATTISDSNQIPVRPTTPQNTTVPTPLTTRTMIGSDKQSNEFNNNITENCRTNPRCIAANCGQSFDNSNLTNEFNNNTMAKCHTNPRCIAANCGQSFDNSNQFNNSNVTNAAIDENCNVNQIIEILQKTVVGLEEQKKILSQAVRNLNTNQNNSNNLAEDFLDENDEGNYPHEKDKNRFPNDTDGHTVNKSKDKNSKIGKYGQQSQKSSSKKNTTKTKYADCYENCPGLQMNGFNPDDCPCNTRRRSGSAYPSFEKGKKYCYNTFNLGRFLNTNRSALKNILLKPRQKRREPTLHQIFSEEPCLQVREHSEFLNSKNLKYLDVPKQNSYERNILMAFEQKKAALAKCKEQELYYDESSDCEDPEEIEESCWNSKYKRRQKEQSEQTDLSIRYANDDRDSSDCGLAFCRARNVSTRRKTRHMDLFNISTKYSNSNCGCNDQPHHRGITKRVDPIVKYSIQHLPDYNEGLPRSGKNTASHKSYFRNNDNTSRKTQQGRSPSEASNSRLVYKDQQQRREQSSKYQCFCEIDSAAYKNNTKVLDKCHCPKIPEPPRPPKTSKDIDNKRSSKEFKKKESSKLFPLCKKDKKDEPKTPKLKPSRSSVIIKKKSSSIFPCRNKEKEEKPSTSKELKEKEPSKLFPLCKKNKKDELSTPEPKTSKDSVGIKKKGFSGLFPCCSKADKVTTEKKISKERHKTSKESVDLNRKKTSNLFSCCNKKSKEKPEPKTSEDLHKANQKKSRIFKCFIQTNKAKKEETDKEKKPKKLSPNLFACFSRTDRQKKEPQNHPDQEKNPKTKRSGLFTCFNKSKMPSPKEPKTSEEIVKQPKPKQKSSLFPCCHIPTKPAEKLPPKSPEDLEKKQKPTNIFPCCARKKKTLPKESKKSEENEHISKAELPQEKCSCEDLPKEIQNTNQECPCDKKVELKVLYDSSYRFGKNRSDVNNNNTDCECEINEKVSSPPLRNQSAVQNNNTDCECECEKNEKVNLPPPHESHNNFFSMLQ</sequence>
<name>A0A9C6SMM5_DROAB</name>
<feature type="compositionally biased region" description="Basic and acidic residues" evidence="1">
    <location>
        <begin position="578"/>
        <end position="589"/>
    </location>
</feature>
<feature type="compositionally biased region" description="Polar residues" evidence="1">
    <location>
        <begin position="904"/>
        <end position="918"/>
    </location>
</feature>
<feature type="compositionally biased region" description="Basic and acidic residues" evidence="1">
    <location>
        <begin position="1697"/>
        <end position="1709"/>
    </location>
</feature>
<feature type="compositionally biased region" description="Basic and acidic residues" evidence="1">
    <location>
        <begin position="881"/>
        <end position="900"/>
    </location>
</feature>
<feature type="compositionally biased region" description="Basic and acidic residues" evidence="1">
    <location>
        <begin position="1851"/>
        <end position="1865"/>
    </location>
</feature>
<feature type="compositionally biased region" description="Basic and acidic residues" evidence="1">
    <location>
        <begin position="1727"/>
        <end position="1736"/>
    </location>
</feature>
<dbReference type="RefSeq" id="XP_051858785.1">
    <property type="nucleotide sequence ID" value="XM_052002825.1"/>
</dbReference>
<dbReference type="Proteomes" id="UP000515160">
    <property type="component" value="Chromosome 2L"/>
</dbReference>
<feature type="compositionally biased region" description="Basic and acidic residues" evidence="1">
    <location>
        <begin position="1535"/>
        <end position="1570"/>
    </location>
</feature>
<feature type="compositionally biased region" description="Basic and acidic residues" evidence="1">
    <location>
        <begin position="687"/>
        <end position="699"/>
    </location>
</feature>
<feature type="compositionally biased region" description="Basic and acidic residues" evidence="1">
    <location>
        <begin position="1787"/>
        <end position="1799"/>
    </location>
</feature>
<dbReference type="OrthoDB" id="7873150at2759"/>
<feature type="compositionally biased region" description="Basic residues" evidence="1">
    <location>
        <begin position="72"/>
        <end position="86"/>
    </location>
</feature>
<organism evidence="2 3">
    <name type="scientific">Drosophila albomicans</name>
    <name type="common">Fruit fly</name>
    <dbReference type="NCBI Taxonomy" id="7291"/>
    <lineage>
        <taxon>Eukaryota</taxon>
        <taxon>Metazoa</taxon>
        <taxon>Ecdysozoa</taxon>
        <taxon>Arthropoda</taxon>
        <taxon>Hexapoda</taxon>
        <taxon>Insecta</taxon>
        <taxon>Pterygota</taxon>
        <taxon>Neoptera</taxon>
        <taxon>Endopterygota</taxon>
        <taxon>Diptera</taxon>
        <taxon>Brachycera</taxon>
        <taxon>Muscomorpha</taxon>
        <taxon>Ephydroidea</taxon>
        <taxon>Drosophilidae</taxon>
        <taxon>Drosophila</taxon>
    </lineage>
</organism>
<feature type="region of interest" description="Disordered" evidence="1">
    <location>
        <begin position="1657"/>
        <end position="1711"/>
    </location>
</feature>
<dbReference type="GeneID" id="127565241"/>
<feature type="compositionally biased region" description="Low complexity" evidence="1">
    <location>
        <begin position="1177"/>
        <end position="1187"/>
    </location>
</feature>
<feature type="compositionally biased region" description="Basic and acidic residues" evidence="1">
    <location>
        <begin position="643"/>
        <end position="655"/>
    </location>
</feature>
<evidence type="ECO:0000256" key="1">
    <source>
        <dbReference type="SAM" id="MobiDB-lite"/>
    </source>
</evidence>
<feature type="region of interest" description="Disordered" evidence="1">
    <location>
        <begin position="386"/>
        <end position="424"/>
    </location>
</feature>
<feature type="compositionally biased region" description="Polar residues" evidence="1">
    <location>
        <begin position="630"/>
        <end position="639"/>
    </location>
</feature>
<feature type="compositionally biased region" description="Basic and acidic residues" evidence="1">
    <location>
        <begin position="1751"/>
        <end position="1769"/>
    </location>
</feature>
<feature type="compositionally biased region" description="Basic and acidic residues" evidence="1">
    <location>
        <begin position="665"/>
        <end position="677"/>
    </location>
</feature>
<feature type="region of interest" description="Disordered" evidence="1">
    <location>
        <begin position="1522"/>
        <end position="1640"/>
    </location>
</feature>
<feature type="region of interest" description="Disordered" evidence="1">
    <location>
        <begin position="501"/>
        <end position="802"/>
    </location>
</feature>
<keyword evidence="2" id="KW-1185">Reference proteome</keyword>
<feature type="compositionally biased region" description="Basic and acidic residues" evidence="1">
    <location>
        <begin position="1819"/>
        <end position="1835"/>
    </location>
</feature>
<feature type="region of interest" description="Disordered" evidence="1">
    <location>
        <begin position="880"/>
        <end position="936"/>
    </location>
</feature>
<feature type="region of interest" description="Disordered" evidence="1">
    <location>
        <begin position="1727"/>
        <end position="1865"/>
    </location>
</feature>